<evidence type="ECO:0000259" key="10">
    <source>
        <dbReference type="PROSITE" id="PS50928"/>
    </source>
</evidence>
<dbReference type="Gene3D" id="2.40.50.100">
    <property type="match status" value="1"/>
</dbReference>
<dbReference type="EMBL" id="DF820458">
    <property type="protein sequence ID" value="GAK52147.1"/>
    <property type="molecule type" value="Genomic_DNA"/>
</dbReference>
<evidence type="ECO:0000256" key="5">
    <source>
        <dbReference type="ARBA" id="ARBA00022692"/>
    </source>
</evidence>
<evidence type="ECO:0000313" key="12">
    <source>
        <dbReference type="Proteomes" id="UP000030700"/>
    </source>
</evidence>
<dbReference type="GO" id="GO:0043190">
    <property type="term" value="C:ATP-binding cassette (ABC) transporter complex"/>
    <property type="evidence" value="ECO:0007669"/>
    <property type="project" value="InterPro"/>
</dbReference>
<dbReference type="STRING" id="1499966.U14_03398"/>
<dbReference type="PROSITE" id="PS50928">
    <property type="entry name" value="ABC_TM1"/>
    <property type="match status" value="1"/>
</dbReference>
<feature type="transmembrane region" description="Helical" evidence="9">
    <location>
        <begin position="16"/>
        <end position="37"/>
    </location>
</feature>
<dbReference type="HOGENOM" id="CLU_019602_16_0_0"/>
<dbReference type="SUPFAM" id="SSF51246">
    <property type="entry name" value="Rudiment single hybrid motif"/>
    <property type="match status" value="1"/>
</dbReference>
<evidence type="ECO:0000256" key="7">
    <source>
        <dbReference type="ARBA" id="ARBA00022989"/>
    </source>
</evidence>
<comment type="subcellular location">
    <subcellularLocation>
        <location evidence="1 9">Cell membrane</location>
        <topology evidence="1 9">Multi-pass membrane protein</topology>
    </subcellularLocation>
</comment>
<dbReference type="InterPro" id="IPR035906">
    <property type="entry name" value="MetI-like_sf"/>
</dbReference>
<dbReference type="CDD" id="cd06261">
    <property type="entry name" value="TM_PBP2"/>
    <property type="match status" value="1"/>
</dbReference>
<keyword evidence="4" id="KW-1003">Cell membrane</keyword>
<dbReference type="Proteomes" id="UP000030700">
    <property type="component" value="Unassembled WGS sequence"/>
</dbReference>
<dbReference type="GO" id="GO:0022857">
    <property type="term" value="F:transmembrane transporter activity"/>
    <property type="evidence" value="ECO:0007669"/>
    <property type="project" value="InterPro"/>
</dbReference>
<feature type="domain" description="ABC transmembrane type-1" evidence="10">
    <location>
        <begin position="131"/>
        <end position="328"/>
    </location>
</feature>
<sequence>MKASTNLQRFHNRTTYYLSILGYFLLLAAFIGGLYYATRQIDYIWRWYQVPQYFAYKETVEIYVDADGDVKEIRTEGGKTVIQVKDLDGKLVTYDIPSKADVRVSDGDMLSSGDTLASYTKWKPGLLLQGLWLTLKASVYSIFFGIIIGVCGGIARISPNPIFKWTSITYVELVRGSPLMVQMLIWYFVLGTVVNTMLANRGIAQLPPLWFGIASLSFFSGAYITETVRAGIQSIHRGQIEASRSLGMSYVQAMRYVILPQALRRILPPLAGEFIGLIKDSSLLGIIAVRDLTKAAREATTTSLMPFEFYFVCAVLYLSLTFTLSMFVHYLERRMAS</sequence>
<evidence type="ECO:0000256" key="4">
    <source>
        <dbReference type="ARBA" id="ARBA00022475"/>
    </source>
</evidence>
<feature type="transmembrane region" description="Helical" evidence="9">
    <location>
        <begin position="309"/>
        <end position="331"/>
    </location>
</feature>
<keyword evidence="6" id="KW-0029">Amino-acid transport</keyword>
<organism evidence="11">
    <name type="scientific">Candidatus Moduliflexus flocculans</name>
    <dbReference type="NCBI Taxonomy" id="1499966"/>
    <lineage>
        <taxon>Bacteria</taxon>
        <taxon>Candidatus Moduliflexota</taxon>
        <taxon>Candidatus Moduliflexia</taxon>
        <taxon>Candidatus Moduliflexales</taxon>
        <taxon>Candidatus Moduliflexaceae</taxon>
    </lineage>
</organism>
<dbReference type="FunFam" id="1.10.3720.10:FF:000033">
    <property type="entry name" value="Polar amino acid ABC transporter permease"/>
    <property type="match status" value="1"/>
</dbReference>
<keyword evidence="3 9" id="KW-0813">Transport</keyword>
<dbReference type="NCBIfam" id="TIGR01726">
    <property type="entry name" value="HEQRo_perm_3TM"/>
    <property type="match status" value="1"/>
</dbReference>
<keyword evidence="12" id="KW-1185">Reference proteome</keyword>
<reference evidence="11" key="1">
    <citation type="journal article" date="2015" name="PeerJ">
        <title>First genomic representation of candidate bacterial phylum KSB3 points to enhanced environmental sensing as a trigger of wastewater bulking.</title>
        <authorList>
            <person name="Sekiguchi Y."/>
            <person name="Ohashi A."/>
            <person name="Parks D.H."/>
            <person name="Yamauchi T."/>
            <person name="Tyson G.W."/>
            <person name="Hugenholtz P."/>
        </authorList>
    </citation>
    <scope>NUCLEOTIDE SEQUENCE [LARGE SCALE GENOMIC DNA]</scope>
</reference>
<proteinExistence type="inferred from homology"/>
<keyword evidence="8 9" id="KW-0472">Membrane</keyword>
<dbReference type="GO" id="GO:0006865">
    <property type="term" value="P:amino acid transport"/>
    <property type="evidence" value="ECO:0007669"/>
    <property type="project" value="UniProtKB-KW"/>
</dbReference>
<accession>A0A081BP31</accession>
<dbReference type="InterPro" id="IPR010065">
    <property type="entry name" value="AA_ABC_transptr_permease_3TM"/>
</dbReference>
<evidence type="ECO:0000256" key="9">
    <source>
        <dbReference type="RuleBase" id="RU363032"/>
    </source>
</evidence>
<feature type="transmembrane region" description="Helical" evidence="9">
    <location>
        <begin position="137"/>
        <end position="159"/>
    </location>
</feature>
<feature type="transmembrane region" description="Helical" evidence="9">
    <location>
        <begin position="179"/>
        <end position="199"/>
    </location>
</feature>
<dbReference type="AlphaFoldDB" id="A0A081BP31"/>
<keyword evidence="5 9" id="KW-0812">Transmembrane</keyword>
<evidence type="ECO:0000256" key="6">
    <source>
        <dbReference type="ARBA" id="ARBA00022970"/>
    </source>
</evidence>
<dbReference type="InterPro" id="IPR043429">
    <property type="entry name" value="ArtM/GltK/GlnP/TcyL/YhdX-like"/>
</dbReference>
<dbReference type="Gene3D" id="1.10.3720.10">
    <property type="entry name" value="MetI-like"/>
    <property type="match status" value="1"/>
</dbReference>
<protein>
    <submittedName>
        <fullName evidence="11">Polar amino acid ABC transporter, inner membrane subunit</fullName>
    </submittedName>
</protein>
<keyword evidence="7 9" id="KW-1133">Transmembrane helix</keyword>
<evidence type="ECO:0000256" key="1">
    <source>
        <dbReference type="ARBA" id="ARBA00004651"/>
    </source>
</evidence>
<dbReference type="InterPro" id="IPR011054">
    <property type="entry name" value="Rudment_hybrid_motif"/>
</dbReference>
<dbReference type="InterPro" id="IPR000515">
    <property type="entry name" value="MetI-like"/>
</dbReference>
<dbReference type="PANTHER" id="PTHR30614:SF20">
    <property type="entry name" value="GLUTAMINE TRANSPORT SYSTEM PERMEASE PROTEIN GLNP"/>
    <property type="match status" value="1"/>
</dbReference>
<gene>
    <name evidence="11" type="ORF">U14_03398</name>
</gene>
<evidence type="ECO:0000256" key="3">
    <source>
        <dbReference type="ARBA" id="ARBA00022448"/>
    </source>
</evidence>
<evidence type="ECO:0000256" key="2">
    <source>
        <dbReference type="ARBA" id="ARBA00010072"/>
    </source>
</evidence>
<dbReference type="Pfam" id="PF00528">
    <property type="entry name" value="BPD_transp_1"/>
    <property type="match status" value="1"/>
</dbReference>
<feature type="transmembrane region" description="Helical" evidence="9">
    <location>
        <begin position="206"/>
        <end position="224"/>
    </location>
</feature>
<dbReference type="SUPFAM" id="SSF161098">
    <property type="entry name" value="MetI-like"/>
    <property type="match status" value="1"/>
</dbReference>
<dbReference type="PANTHER" id="PTHR30614">
    <property type="entry name" value="MEMBRANE COMPONENT OF AMINO ACID ABC TRANSPORTER"/>
    <property type="match status" value="1"/>
</dbReference>
<comment type="similarity">
    <text evidence="2">Belongs to the binding-protein-dependent transport system permease family. HisMQ subfamily.</text>
</comment>
<evidence type="ECO:0000256" key="8">
    <source>
        <dbReference type="ARBA" id="ARBA00023136"/>
    </source>
</evidence>
<evidence type="ECO:0000313" key="11">
    <source>
        <dbReference type="EMBL" id="GAK52147.1"/>
    </source>
</evidence>
<name>A0A081BP31_9BACT</name>